<dbReference type="OrthoDB" id="6184298at2"/>
<sequence>MKRLLLLVTILLPLFLVQSQAEQSVESTHQTVQVVAEALEACGDAIEKSDIEVKVGGIAELFQVDNGFTGLQSPRCCKVCTKGKACGDSCIARNKTCHKGRGCACNG</sequence>
<dbReference type="EMBL" id="PIPI01000008">
    <property type="protein sequence ID" value="RUO18717.1"/>
    <property type="molecule type" value="Genomic_DNA"/>
</dbReference>
<reference evidence="2 3" key="1">
    <citation type="journal article" date="2011" name="Front. Microbiol.">
        <title>Genomic signatures of strain selection and enhancement in Bacillus atrophaeus var. globigii, a historical biowarfare simulant.</title>
        <authorList>
            <person name="Gibbons H.S."/>
            <person name="Broomall S.M."/>
            <person name="McNew L.A."/>
            <person name="Daligault H."/>
            <person name="Chapman C."/>
            <person name="Bruce D."/>
            <person name="Karavis M."/>
            <person name="Krepps M."/>
            <person name="McGregor P.A."/>
            <person name="Hong C."/>
            <person name="Park K.H."/>
            <person name="Akmal A."/>
            <person name="Feldman A."/>
            <person name="Lin J.S."/>
            <person name="Chang W.E."/>
            <person name="Higgs B.W."/>
            <person name="Demirev P."/>
            <person name="Lindquist J."/>
            <person name="Liem A."/>
            <person name="Fochler E."/>
            <person name="Read T.D."/>
            <person name="Tapia R."/>
            <person name="Johnson S."/>
            <person name="Bishop-Lilly K.A."/>
            <person name="Detter C."/>
            <person name="Han C."/>
            <person name="Sozhamannan S."/>
            <person name="Rosenzweig C.N."/>
            <person name="Skowronski E.W."/>
        </authorList>
    </citation>
    <scope>NUCLEOTIDE SEQUENCE [LARGE SCALE GENOMIC DNA]</scope>
    <source>
        <strain evidence="2 3">AK5</strain>
    </source>
</reference>
<gene>
    <name evidence="2" type="ORF">CWE06_10775</name>
</gene>
<evidence type="ECO:0000313" key="3">
    <source>
        <dbReference type="Proteomes" id="UP000288212"/>
    </source>
</evidence>
<organism evidence="2 3">
    <name type="scientific">Aliidiomarina haloalkalitolerans</name>
    <dbReference type="NCBI Taxonomy" id="859059"/>
    <lineage>
        <taxon>Bacteria</taxon>
        <taxon>Pseudomonadati</taxon>
        <taxon>Pseudomonadota</taxon>
        <taxon>Gammaproteobacteria</taxon>
        <taxon>Alteromonadales</taxon>
        <taxon>Idiomarinaceae</taxon>
        <taxon>Aliidiomarina</taxon>
    </lineage>
</organism>
<accession>A0A432VR40</accession>
<proteinExistence type="predicted"/>
<feature type="signal peptide" evidence="1">
    <location>
        <begin position="1"/>
        <end position="21"/>
    </location>
</feature>
<dbReference type="AlphaFoldDB" id="A0A432VR40"/>
<feature type="chain" id="PRO_5019215882" evidence="1">
    <location>
        <begin position="22"/>
        <end position="107"/>
    </location>
</feature>
<name>A0A432VR40_9GAMM</name>
<evidence type="ECO:0000256" key="1">
    <source>
        <dbReference type="SAM" id="SignalP"/>
    </source>
</evidence>
<keyword evidence="1" id="KW-0732">Signal</keyword>
<keyword evidence="3" id="KW-1185">Reference proteome</keyword>
<comment type="caution">
    <text evidence="2">The sequence shown here is derived from an EMBL/GenBank/DDBJ whole genome shotgun (WGS) entry which is preliminary data.</text>
</comment>
<dbReference type="Proteomes" id="UP000288212">
    <property type="component" value="Unassembled WGS sequence"/>
</dbReference>
<evidence type="ECO:0000313" key="2">
    <source>
        <dbReference type="EMBL" id="RUO18717.1"/>
    </source>
</evidence>
<protein>
    <submittedName>
        <fullName evidence="2">Uncharacterized protein</fullName>
    </submittedName>
</protein>
<dbReference type="RefSeq" id="WP_126793996.1">
    <property type="nucleotide sequence ID" value="NZ_PIPI01000008.1"/>
</dbReference>